<feature type="transmembrane region" description="Helical" evidence="6">
    <location>
        <begin position="110"/>
        <end position="132"/>
    </location>
</feature>
<feature type="transmembrane region" description="Helical" evidence="6">
    <location>
        <begin position="275"/>
        <end position="297"/>
    </location>
</feature>
<organism evidence="7 8">
    <name type="scientific">Streptomyces griseoruber</name>
    <dbReference type="NCBI Taxonomy" id="1943"/>
    <lineage>
        <taxon>Bacteria</taxon>
        <taxon>Bacillati</taxon>
        <taxon>Actinomycetota</taxon>
        <taxon>Actinomycetes</taxon>
        <taxon>Kitasatosporales</taxon>
        <taxon>Streptomycetaceae</taxon>
        <taxon>Streptomyces</taxon>
    </lineage>
</organism>
<dbReference type="GO" id="GO:0005886">
    <property type="term" value="C:plasma membrane"/>
    <property type="evidence" value="ECO:0007669"/>
    <property type="project" value="UniProtKB-SubCell"/>
</dbReference>
<evidence type="ECO:0000256" key="3">
    <source>
        <dbReference type="ARBA" id="ARBA00022692"/>
    </source>
</evidence>
<dbReference type="PANTHER" id="PTHR23513:SF17">
    <property type="entry name" value="MEMBRANE PROTEIN"/>
    <property type="match status" value="1"/>
</dbReference>
<dbReference type="SUPFAM" id="SSF103473">
    <property type="entry name" value="MFS general substrate transporter"/>
    <property type="match status" value="1"/>
</dbReference>
<dbReference type="STRING" id="1943.AQJ64_21615"/>
<feature type="transmembrane region" description="Helical" evidence="6">
    <location>
        <begin position="367"/>
        <end position="390"/>
    </location>
</feature>
<evidence type="ECO:0000256" key="5">
    <source>
        <dbReference type="ARBA" id="ARBA00023136"/>
    </source>
</evidence>
<dbReference type="AlphaFoldDB" id="A0A117RBK7"/>
<feature type="transmembrane region" description="Helical" evidence="6">
    <location>
        <begin position="20"/>
        <end position="43"/>
    </location>
</feature>
<reference evidence="7 8" key="1">
    <citation type="submission" date="2015-10" db="EMBL/GenBank/DDBJ databases">
        <title>Draft genome sequence of Streptomyces griseoruber DSM 40281, type strain for the species Streptomyces griseoruber.</title>
        <authorList>
            <person name="Ruckert C."/>
            <person name="Winkler A."/>
            <person name="Kalinowski J."/>
            <person name="Kampfer P."/>
            <person name="Glaeser S."/>
        </authorList>
    </citation>
    <scope>NUCLEOTIDE SEQUENCE [LARGE SCALE GENOMIC DNA]</scope>
    <source>
        <strain evidence="7 8">DSM 40281</strain>
    </source>
</reference>
<gene>
    <name evidence="7" type="ORF">AQJ64_21615</name>
</gene>
<evidence type="ECO:0000256" key="1">
    <source>
        <dbReference type="ARBA" id="ARBA00004651"/>
    </source>
</evidence>
<dbReference type="CDD" id="cd06173">
    <property type="entry name" value="MFS_MefA_like"/>
    <property type="match status" value="1"/>
</dbReference>
<sequence>MAVVRDLRVLLRLGAFRRLLAVRLLSQCADGVYQVALATYVVFSPEKQTSAASIASAMAVLLLPYSLVGPFAGVLLDRWRRRQVLLYGNLLRALLASATAVLMLSHVPDWLFYVSALCVTAVNRFVLAGLSAALPRVVDAERLVIANSLSPTAGTLAAVAGGGLAFFVRLAIADTDAVVVLLGSVLYLFSALMSLTMAADLLGPERYVIPAGWASAVRGTARGLASGVRHLTEPKRREAAWALGSITLMRFCYGALTVMVLMLCRYAWSTDTEKGLALLGVAVAISGVGFFVAAVVTPTAAGRLGPGRWITVCSAAAAVLELALMLPFTQATTFVAAFVLGLVTQGAKIATDTIVQSSVADGFRGRIFSLYDVLFNVAFVGAAGVAALMLPPDGRSAALVVTVAVIYGAIAAAMGRFERQ</sequence>
<accession>A0A117RBK7</accession>
<name>A0A117RBK7_9ACTN</name>
<protein>
    <submittedName>
        <fullName evidence="7">MFS transporter</fullName>
    </submittedName>
</protein>
<dbReference type="OrthoDB" id="3688258at2"/>
<evidence type="ECO:0000256" key="6">
    <source>
        <dbReference type="SAM" id="Phobius"/>
    </source>
</evidence>
<evidence type="ECO:0000256" key="4">
    <source>
        <dbReference type="ARBA" id="ARBA00022989"/>
    </source>
</evidence>
<dbReference type="EMBL" id="LMWW01000034">
    <property type="protein sequence ID" value="KUN81793.1"/>
    <property type="molecule type" value="Genomic_DNA"/>
</dbReference>
<comment type="subcellular location">
    <subcellularLocation>
        <location evidence="1">Cell membrane</location>
        <topology evidence="1">Multi-pass membrane protein</topology>
    </subcellularLocation>
</comment>
<keyword evidence="8" id="KW-1185">Reference proteome</keyword>
<dbReference type="GO" id="GO:0022857">
    <property type="term" value="F:transmembrane transporter activity"/>
    <property type="evidence" value="ECO:0007669"/>
    <property type="project" value="InterPro"/>
</dbReference>
<evidence type="ECO:0000256" key="2">
    <source>
        <dbReference type="ARBA" id="ARBA00022475"/>
    </source>
</evidence>
<feature type="transmembrane region" description="Helical" evidence="6">
    <location>
        <begin position="239"/>
        <end position="263"/>
    </location>
</feature>
<keyword evidence="2" id="KW-1003">Cell membrane</keyword>
<dbReference type="Gene3D" id="1.20.1250.20">
    <property type="entry name" value="MFS general substrate transporter like domains"/>
    <property type="match status" value="2"/>
</dbReference>
<dbReference type="InterPro" id="IPR011701">
    <property type="entry name" value="MFS"/>
</dbReference>
<keyword evidence="4 6" id="KW-1133">Transmembrane helix</keyword>
<feature type="transmembrane region" description="Helical" evidence="6">
    <location>
        <begin position="49"/>
        <end position="72"/>
    </location>
</feature>
<comment type="caution">
    <text evidence="7">The sequence shown here is derived from an EMBL/GenBank/DDBJ whole genome shotgun (WGS) entry which is preliminary data.</text>
</comment>
<proteinExistence type="predicted"/>
<feature type="transmembrane region" description="Helical" evidence="6">
    <location>
        <begin position="153"/>
        <end position="172"/>
    </location>
</feature>
<dbReference type="InterPro" id="IPR036259">
    <property type="entry name" value="MFS_trans_sf"/>
</dbReference>
<feature type="transmembrane region" description="Helical" evidence="6">
    <location>
        <begin position="178"/>
        <end position="199"/>
    </location>
</feature>
<keyword evidence="3 6" id="KW-0812">Transmembrane</keyword>
<feature type="transmembrane region" description="Helical" evidence="6">
    <location>
        <begin position="396"/>
        <end position="415"/>
    </location>
</feature>
<evidence type="ECO:0000313" key="7">
    <source>
        <dbReference type="EMBL" id="KUN81793.1"/>
    </source>
</evidence>
<evidence type="ECO:0000313" key="8">
    <source>
        <dbReference type="Proteomes" id="UP000052982"/>
    </source>
</evidence>
<dbReference type="Pfam" id="PF07690">
    <property type="entry name" value="MFS_1"/>
    <property type="match status" value="1"/>
</dbReference>
<keyword evidence="5 6" id="KW-0472">Membrane</keyword>
<dbReference type="PANTHER" id="PTHR23513">
    <property type="entry name" value="INTEGRAL MEMBRANE EFFLUX PROTEIN-RELATED"/>
    <property type="match status" value="1"/>
</dbReference>
<dbReference type="RefSeq" id="WP_055633665.1">
    <property type="nucleotide sequence ID" value="NZ_JBIRRP010000005.1"/>
</dbReference>
<dbReference type="Proteomes" id="UP000052982">
    <property type="component" value="Unassembled WGS sequence"/>
</dbReference>